<evidence type="ECO:0000256" key="1">
    <source>
        <dbReference type="ARBA" id="ARBA00022617"/>
    </source>
</evidence>
<evidence type="ECO:0000313" key="7">
    <source>
        <dbReference type="Proteomes" id="UP000765845"/>
    </source>
</evidence>
<dbReference type="InterPro" id="IPR051395">
    <property type="entry name" value="Cytochrome_c_Peroxidase/MauG"/>
</dbReference>
<evidence type="ECO:0000256" key="3">
    <source>
        <dbReference type="ARBA" id="ARBA00023004"/>
    </source>
</evidence>
<dbReference type="Proteomes" id="UP000765845">
    <property type="component" value="Unassembled WGS sequence"/>
</dbReference>
<dbReference type="Gene3D" id="1.10.760.10">
    <property type="entry name" value="Cytochrome c-like domain"/>
    <property type="match status" value="1"/>
</dbReference>
<keyword evidence="3 4" id="KW-0408">Iron</keyword>
<evidence type="ECO:0000313" key="6">
    <source>
        <dbReference type="EMBL" id="NKI16252.1"/>
    </source>
</evidence>
<dbReference type="RefSeq" id="WP_168448780.1">
    <property type="nucleotide sequence ID" value="NZ_JAAWWK010000001.1"/>
</dbReference>
<accession>A0ABX1GCL8</accession>
<dbReference type="InterPro" id="IPR009056">
    <property type="entry name" value="Cyt_c-like_dom"/>
</dbReference>
<feature type="domain" description="Cytochrome c" evidence="5">
    <location>
        <begin position="384"/>
        <end position="678"/>
    </location>
</feature>
<protein>
    <recommendedName>
        <fullName evidence="5">Cytochrome c domain-containing protein</fullName>
    </recommendedName>
</protein>
<dbReference type="PROSITE" id="PS51007">
    <property type="entry name" value="CYTC"/>
    <property type="match status" value="1"/>
</dbReference>
<keyword evidence="7" id="KW-1185">Reference proteome</keyword>
<keyword evidence="1 4" id="KW-0349">Heme</keyword>
<sequence length="678" mass="73291">MSGVKMGLPYALLAALMVGCGGGGGSATVPPVDDVVDVVDSGENAEEFPLLGSRHAKSEWNLYCDGKPDSAELPPDPRTLVVPGTNVGKAVYFNAFWESCHENVPEEYNPTLETCGDWRASVEFGERTIIDILPSISATVSAEEFGSAWQAWGLTERPENYDQMYTLRYGMNAAPYDNPYPLPGEDPNLTNGGSGQLPQGFRQTKDADGNYTGQIGSTACLLCHGGTIGDPYAGDDVFSLKNLGLGNNNVDLVMQGIDSGVPINVLSLGTDQRGQNNATGGTAVLMGLLDWDTLEINPNPAKLAVLTADSTQATGAQQDAPAWWGDSFKTRKMFDGGPAMDAQRLALAAGGDFSYEFMETHDDKVMMWLTSLESPKYPGEIDIALAEQGAILFHVKDLRAAPGNEGKLPTEGNGSCASCHGVTSPRFANDPAFLDDPALEGIAAYRVPLDVIGTDPAHFDHVGEAMADAWDSSFWSYTDGQDKWVDPKDKDPALEMADDGFPKDMRPEGVCKWNRTPGYMAPPLYGVWATSPYLHNGSVPTLEAVLDSSKRPQIWRRQLQTIGPVTGYDQRLDVAYDYDSVGWKHDVLSCGEIPGNTLFNCNPVDDEGPSYIQTVMAMANSALMWAPFAPVNDPTPGAEDKRFIMDTRKFGNSNSGHDFTDALTGREREAIIEYLKTL</sequence>
<evidence type="ECO:0000256" key="4">
    <source>
        <dbReference type="PROSITE-ProRule" id="PRU00433"/>
    </source>
</evidence>
<evidence type="ECO:0000256" key="2">
    <source>
        <dbReference type="ARBA" id="ARBA00022723"/>
    </source>
</evidence>
<comment type="caution">
    <text evidence="6">The sequence shown here is derived from an EMBL/GenBank/DDBJ whole genome shotgun (WGS) entry which is preliminary data.</text>
</comment>
<keyword evidence="2 4" id="KW-0479">Metal-binding</keyword>
<proteinExistence type="predicted"/>
<organism evidence="6 7">
    <name type="scientific">Spongiibacter thalassae</name>
    <dbReference type="NCBI Taxonomy" id="2721624"/>
    <lineage>
        <taxon>Bacteria</taxon>
        <taxon>Pseudomonadati</taxon>
        <taxon>Pseudomonadota</taxon>
        <taxon>Gammaproteobacteria</taxon>
        <taxon>Cellvibrionales</taxon>
        <taxon>Spongiibacteraceae</taxon>
        <taxon>Spongiibacter</taxon>
    </lineage>
</organism>
<reference evidence="6 7" key="1">
    <citation type="submission" date="2020-04" db="EMBL/GenBank/DDBJ databases">
        <authorList>
            <person name="Yoon J."/>
        </authorList>
    </citation>
    <scope>NUCLEOTIDE SEQUENCE [LARGE SCALE GENOMIC DNA]</scope>
    <source>
        <strain evidence="6 7">KMU-166</strain>
    </source>
</reference>
<dbReference type="Pfam" id="PF21419">
    <property type="entry name" value="RoxA-like_Cyt-c"/>
    <property type="match status" value="1"/>
</dbReference>
<dbReference type="PROSITE" id="PS51257">
    <property type="entry name" value="PROKAR_LIPOPROTEIN"/>
    <property type="match status" value="1"/>
</dbReference>
<dbReference type="InterPro" id="IPR036909">
    <property type="entry name" value="Cyt_c-like_dom_sf"/>
</dbReference>
<evidence type="ECO:0000259" key="5">
    <source>
        <dbReference type="PROSITE" id="PS51007"/>
    </source>
</evidence>
<dbReference type="EMBL" id="JAAWWK010000001">
    <property type="protein sequence ID" value="NKI16252.1"/>
    <property type="molecule type" value="Genomic_DNA"/>
</dbReference>
<dbReference type="SUPFAM" id="SSF46626">
    <property type="entry name" value="Cytochrome c"/>
    <property type="match status" value="1"/>
</dbReference>
<name>A0ABX1GCL8_9GAMM</name>
<gene>
    <name evidence="6" type="ORF">HCU74_02350</name>
</gene>
<dbReference type="PANTHER" id="PTHR30600:SF9">
    <property type="entry name" value="BLR7738 PROTEIN"/>
    <property type="match status" value="1"/>
</dbReference>
<dbReference type="PANTHER" id="PTHR30600">
    <property type="entry name" value="CYTOCHROME C PEROXIDASE-RELATED"/>
    <property type="match status" value="1"/>
</dbReference>